<organism evidence="1 2">
    <name type="scientific">Streptomyces thermocoprophilus</name>
    <dbReference type="NCBI Taxonomy" id="78356"/>
    <lineage>
        <taxon>Bacteria</taxon>
        <taxon>Bacillati</taxon>
        <taxon>Actinomycetota</taxon>
        <taxon>Actinomycetes</taxon>
        <taxon>Kitasatosporales</taxon>
        <taxon>Streptomycetaceae</taxon>
        <taxon>Streptomyces</taxon>
    </lineage>
</organism>
<protein>
    <submittedName>
        <fullName evidence="1">Uncharacterized protein</fullName>
    </submittedName>
</protein>
<reference evidence="1 2" key="1">
    <citation type="submission" date="2024-09" db="EMBL/GenBank/DDBJ databases">
        <authorList>
            <person name="Sun Q."/>
            <person name="Mori K."/>
        </authorList>
    </citation>
    <scope>NUCLEOTIDE SEQUENCE [LARGE SCALE GENOMIC DNA]</scope>
    <source>
        <strain evidence="1 2">JCM 10918</strain>
    </source>
</reference>
<proteinExistence type="predicted"/>
<comment type="caution">
    <text evidence="1">The sequence shown here is derived from an EMBL/GenBank/DDBJ whole genome shotgun (WGS) entry which is preliminary data.</text>
</comment>
<keyword evidence="2" id="KW-1185">Reference proteome</keyword>
<accession>A0ABV5VNP1</accession>
<dbReference type="EMBL" id="JBHMAR010000101">
    <property type="protein sequence ID" value="MFB9739394.1"/>
    <property type="molecule type" value="Genomic_DNA"/>
</dbReference>
<name>A0ABV5VNP1_9ACTN</name>
<dbReference type="RefSeq" id="WP_247463336.1">
    <property type="nucleotide sequence ID" value="NZ_JBHMAR010000101.1"/>
</dbReference>
<sequence>MDLVLMGSTSRRGGLAADPVAEFMQVVEGVLATAEETCGVEELEPGLERALAILQKNPELRGQFESRVIALIDSLQEGVVEMVSFLMHVLRWETVREAVEERIRHPRGDVSNIRLYEAMVDAFSDSWRDRDLFARFSEA</sequence>
<dbReference type="Proteomes" id="UP001589703">
    <property type="component" value="Unassembled WGS sequence"/>
</dbReference>
<evidence type="ECO:0000313" key="1">
    <source>
        <dbReference type="EMBL" id="MFB9739394.1"/>
    </source>
</evidence>
<gene>
    <name evidence="1" type="ORF">ACFFRO_30525</name>
</gene>
<evidence type="ECO:0000313" key="2">
    <source>
        <dbReference type="Proteomes" id="UP001589703"/>
    </source>
</evidence>